<keyword evidence="6" id="KW-1185">Reference proteome</keyword>
<evidence type="ECO:0000256" key="3">
    <source>
        <dbReference type="ARBA" id="ARBA00022729"/>
    </source>
</evidence>
<dbReference type="NCBIfam" id="NF037995">
    <property type="entry name" value="TRAP_S1"/>
    <property type="match status" value="1"/>
</dbReference>
<comment type="caution">
    <text evidence="5">The sequence shown here is derived from an EMBL/GenBank/DDBJ whole genome shotgun (WGS) entry which is preliminary data.</text>
</comment>
<evidence type="ECO:0000256" key="1">
    <source>
        <dbReference type="ARBA" id="ARBA00009023"/>
    </source>
</evidence>
<accession>A0ABV9Q1S7</accession>
<evidence type="ECO:0000313" key="6">
    <source>
        <dbReference type="Proteomes" id="UP001596002"/>
    </source>
</evidence>
<evidence type="ECO:0000313" key="5">
    <source>
        <dbReference type="EMBL" id="MFC4768416.1"/>
    </source>
</evidence>
<dbReference type="PROSITE" id="PS51257">
    <property type="entry name" value="PROKAR_LIPOPROTEIN"/>
    <property type="match status" value="1"/>
</dbReference>
<keyword evidence="3 4" id="KW-0732">Signal</keyword>
<dbReference type="PANTHER" id="PTHR33376">
    <property type="match status" value="1"/>
</dbReference>
<organism evidence="5 6">
    <name type="scientific">Effusibacillus consociatus</name>
    <dbReference type="NCBI Taxonomy" id="1117041"/>
    <lineage>
        <taxon>Bacteria</taxon>
        <taxon>Bacillati</taxon>
        <taxon>Bacillota</taxon>
        <taxon>Bacilli</taxon>
        <taxon>Bacillales</taxon>
        <taxon>Alicyclobacillaceae</taxon>
        <taxon>Effusibacillus</taxon>
    </lineage>
</organism>
<dbReference type="Gene3D" id="3.40.190.170">
    <property type="entry name" value="Bacterial extracellular solute-binding protein, family 7"/>
    <property type="match status" value="1"/>
</dbReference>
<dbReference type="InterPro" id="IPR018389">
    <property type="entry name" value="DctP_fam"/>
</dbReference>
<dbReference type="EMBL" id="JBHSHC010000101">
    <property type="protein sequence ID" value="MFC4768416.1"/>
    <property type="molecule type" value="Genomic_DNA"/>
</dbReference>
<dbReference type="SUPFAM" id="SSF53850">
    <property type="entry name" value="Periplasmic binding protein-like II"/>
    <property type="match status" value="1"/>
</dbReference>
<evidence type="ECO:0000256" key="4">
    <source>
        <dbReference type="SAM" id="SignalP"/>
    </source>
</evidence>
<evidence type="ECO:0000256" key="2">
    <source>
        <dbReference type="ARBA" id="ARBA00022448"/>
    </source>
</evidence>
<dbReference type="InterPro" id="IPR004682">
    <property type="entry name" value="TRAP_DctP"/>
</dbReference>
<protein>
    <submittedName>
        <fullName evidence="5">DctP family TRAP transporter solute-binding subunit</fullName>
    </submittedName>
</protein>
<dbReference type="InterPro" id="IPR038404">
    <property type="entry name" value="TRAP_DctP_sf"/>
</dbReference>
<reference evidence="6" key="1">
    <citation type="journal article" date="2019" name="Int. J. Syst. Evol. Microbiol.">
        <title>The Global Catalogue of Microorganisms (GCM) 10K type strain sequencing project: providing services to taxonomists for standard genome sequencing and annotation.</title>
        <authorList>
            <consortium name="The Broad Institute Genomics Platform"/>
            <consortium name="The Broad Institute Genome Sequencing Center for Infectious Disease"/>
            <person name="Wu L."/>
            <person name="Ma J."/>
        </authorList>
    </citation>
    <scope>NUCLEOTIDE SEQUENCE [LARGE SCALE GENOMIC DNA]</scope>
    <source>
        <strain evidence="6">WYCCWR 12678</strain>
    </source>
</reference>
<dbReference type="Pfam" id="PF03480">
    <property type="entry name" value="DctP"/>
    <property type="match status" value="1"/>
</dbReference>
<dbReference type="NCBIfam" id="TIGR00787">
    <property type="entry name" value="dctP"/>
    <property type="match status" value="1"/>
</dbReference>
<dbReference type="Proteomes" id="UP001596002">
    <property type="component" value="Unassembled WGS sequence"/>
</dbReference>
<keyword evidence="2" id="KW-0813">Transport</keyword>
<comment type="similarity">
    <text evidence="1">Belongs to the bacterial solute-binding protein 7 family.</text>
</comment>
<proteinExistence type="inferred from homology"/>
<feature type="chain" id="PRO_5047342791" evidence="4">
    <location>
        <begin position="24"/>
        <end position="344"/>
    </location>
</feature>
<dbReference type="RefSeq" id="WP_380026370.1">
    <property type="nucleotide sequence ID" value="NZ_JBHSHC010000101.1"/>
</dbReference>
<name>A0ABV9Q1S7_9BACL</name>
<dbReference type="PANTHER" id="PTHR33376:SF7">
    <property type="entry name" value="C4-DICARBOXYLATE-BINDING PROTEIN DCTB"/>
    <property type="match status" value="1"/>
</dbReference>
<feature type="signal peptide" evidence="4">
    <location>
        <begin position="1"/>
        <end position="23"/>
    </location>
</feature>
<gene>
    <name evidence="5" type="ORF">ACFO8Q_13780</name>
</gene>
<dbReference type="PIRSF" id="PIRSF006470">
    <property type="entry name" value="DctB"/>
    <property type="match status" value="1"/>
</dbReference>
<sequence>MKFPKSMKALSMLVLSSALLATAGCGSSKPSSSGGEQYSKEKPLVIKFSHVTTADSPKGKAADKFKELMEQKTGGKVKVETYPSSQLYGDKDELENLQLGNVQIIAPSVTKLVGLNPQFQIVDMPFLFKNREAVIKFWDGELGNKLMNSLDSKNIKGIAMWENGFKHFTSNKPIAKPEDFKGQKFRTQAGKVLEAQFKALGAGAATIPFGETYTALQQKTVDGQENTFNNMDTQKYAEVQKYLLTSEHGRLDYVVLVNKQWYDKLPQDIKTAFDAAMKEATEFERKLAVELDKKSFENLKNSKKLEIINLTPEAREKFVKQMESVYNEFEKVVGKDLIDGVKKL</sequence>